<gene>
    <name evidence="3" type="ORF">SCF082_LOCUS13504</name>
</gene>
<dbReference type="Proteomes" id="UP001642464">
    <property type="component" value="Unassembled WGS sequence"/>
</dbReference>
<reference evidence="3 4" key="1">
    <citation type="submission" date="2024-02" db="EMBL/GenBank/DDBJ databases">
        <authorList>
            <person name="Chen Y."/>
            <person name="Shah S."/>
            <person name="Dougan E. K."/>
            <person name="Thang M."/>
            <person name="Chan C."/>
        </authorList>
    </citation>
    <scope>NUCLEOTIDE SEQUENCE [LARGE SCALE GENOMIC DNA]</scope>
</reference>
<proteinExistence type="predicted"/>
<feature type="chain" id="PRO_5047042548" evidence="2">
    <location>
        <begin position="27"/>
        <end position="639"/>
    </location>
</feature>
<name>A0ABP0JSZ9_9DINO</name>
<feature type="signal peptide" evidence="2">
    <location>
        <begin position="1"/>
        <end position="26"/>
    </location>
</feature>
<evidence type="ECO:0000256" key="2">
    <source>
        <dbReference type="SAM" id="SignalP"/>
    </source>
</evidence>
<keyword evidence="2" id="KW-0732">Signal</keyword>
<keyword evidence="1" id="KW-0812">Transmembrane</keyword>
<feature type="transmembrane region" description="Helical" evidence="1">
    <location>
        <begin position="582"/>
        <end position="603"/>
    </location>
</feature>
<feature type="transmembrane region" description="Helical" evidence="1">
    <location>
        <begin position="609"/>
        <end position="628"/>
    </location>
</feature>
<keyword evidence="4" id="KW-1185">Reference proteome</keyword>
<keyword evidence="1" id="KW-1133">Transmembrane helix</keyword>
<protein>
    <submittedName>
        <fullName evidence="3">Uncharacterized protein</fullName>
    </submittedName>
</protein>
<feature type="transmembrane region" description="Helical" evidence="1">
    <location>
        <begin position="544"/>
        <end position="561"/>
    </location>
</feature>
<evidence type="ECO:0000256" key="1">
    <source>
        <dbReference type="SAM" id="Phobius"/>
    </source>
</evidence>
<sequence>MSDFAFHIKMRFTCVVLSATFVVALAAGNIRGSKEGNSEVKFMDLEYFNRAEVDELLQEVAADRKRIQSLEQSLQPYFKSLPKIDGLLTRHAVRYVLHRFFQHTHGWLVKGLEPEGAYQPQMQPEIKKDWESWIPSYLQLHFDRIGKHKGTSLNDLAEMAAVIEDLVRKESHRQMAKVYESLGLSRSDLLTPEDADTALDMYLIVVLTARNLTMAEPQKNRRRLVAFQQRFAGYAEMHGWLQDLGTRYTLPDIEEHGGISFSVMSRVAEAFGDEFPHFNDKECNDLKTTLMKMEGGSRKPGRIPLSDFYNSSRYRHWKFTENPEYLRDLGALDESDAQRKYVILANYISSFNNCIRADGLYAICCQSPCERLMHTLEEQVAAPAADSATLAALVANLSTDTVPVRDKLDTKLLERLDGIAEQSGQSKLVPLHGRLFALWMHHAFPRECPYPHKVGTTNPQTPDEWMKSNGRSTQVSQEQIARIVQDSCPAGIWEDLPSHCEIENDELPWSNYEDRETLLSSSLHDFRGPFAELDLMKEVPAPSLWLYFGSLPLVVLAAYTLDTMLDPGISSSVSPKRRTRCYPSWVPALAFLWATGLCLLLDLVNVKAAAGAGLAFLAWRLLICHWLLPSPSKCHNTED</sequence>
<evidence type="ECO:0000313" key="4">
    <source>
        <dbReference type="Proteomes" id="UP001642464"/>
    </source>
</evidence>
<dbReference type="EMBL" id="CAXAMM010008358">
    <property type="protein sequence ID" value="CAK9017154.1"/>
    <property type="molecule type" value="Genomic_DNA"/>
</dbReference>
<accession>A0ABP0JSZ9</accession>
<comment type="caution">
    <text evidence="3">The sequence shown here is derived from an EMBL/GenBank/DDBJ whole genome shotgun (WGS) entry which is preliminary data.</text>
</comment>
<evidence type="ECO:0000313" key="3">
    <source>
        <dbReference type="EMBL" id="CAK9017154.1"/>
    </source>
</evidence>
<organism evidence="3 4">
    <name type="scientific">Durusdinium trenchii</name>
    <dbReference type="NCBI Taxonomy" id="1381693"/>
    <lineage>
        <taxon>Eukaryota</taxon>
        <taxon>Sar</taxon>
        <taxon>Alveolata</taxon>
        <taxon>Dinophyceae</taxon>
        <taxon>Suessiales</taxon>
        <taxon>Symbiodiniaceae</taxon>
        <taxon>Durusdinium</taxon>
    </lineage>
</organism>
<keyword evidence="1" id="KW-0472">Membrane</keyword>